<keyword evidence="2" id="KW-1185">Reference proteome</keyword>
<reference evidence="1 2" key="1">
    <citation type="journal article" date="2013" name="Int. J. Syst. Evol. Microbiol.">
        <title>Kordia antarctica sp. nov., isolated from Antarctic seawater.</title>
        <authorList>
            <person name="Baek K."/>
            <person name="Choi A."/>
            <person name="Kang I."/>
            <person name="Lee K."/>
            <person name="Cho J.C."/>
        </authorList>
    </citation>
    <scope>NUCLEOTIDE SEQUENCE [LARGE SCALE GENOMIC DNA]</scope>
    <source>
        <strain evidence="1 2">IMCC3317</strain>
    </source>
</reference>
<protein>
    <submittedName>
        <fullName evidence="1">Uncharacterized protein</fullName>
    </submittedName>
</protein>
<dbReference type="Proteomes" id="UP000464657">
    <property type="component" value="Chromosome"/>
</dbReference>
<dbReference type="KEGG" id="kan:IMCC3317_05300"/>
<evidence type="ECO:0000313" key="2">
    <source>
        <dbReference type="Proteomes" id="UP000464657"/>
    </source>
</evidence>
<evidence type="ECO:0000313" key="1">
    <source>
        <dbReference type="EMBL" id="QHI35184.1"/>
    </source>
</evidence>
<organism evidence="1 2">
    <name type="scientific">Kordia antarctica</name>
    <dbReference type="NCBI Taxonomy" id="1218801"/>
    <lineage>
        <taxon>Bacteria</taxon>
        <taxon>Pseudomonadati</taxon>
        <taxon>Bacteroidota</taxon>
        <taxon>Flavobacteriia</taxon>
        <taxon>Flavobacteriales</taxon>
        <taxon>Flavobacteriaceae</taxon>
        <taxon>Kordia</taxon>
    </lineage>
</organism>
<dbReference type="Gene3D" id="2.120.10.30">
    <property type="entry name" value="TolB, C-terminal domain"/>
    <property type="match status" value="1"/>
</dbReference>
<dbReference type="SUPFAM" id="SSF63829">
    <property type="entry name" value="Calcium-dependent phosphotriesterase"/>
    <property type="match status" value="1"/>
</dbReference>
<proteinExistence type="predicted"/>
<accession>A0A7L4ZH03</accession>
<dbReference type="OrthoDB" id="7675395at2"/>
<sequence>MKNFLTLIIVSMCFFACKSEKKEVDKTPEKENVEVILIPKLLHEVNGLTHCESVVYDKKRNVLYASLIGNREKGDGSIAKISLDGKIIDSIFISGLNDPKGIAITGDKLYVSDQLNLVEADLNTGKIIKTYTNDATLFLNDVEIGEHGAVYVSDTSKSSIFVLTPDGIFSEWLNSNDLEHPNGLLKVGNEMYVAAWGNVIGEGDDKKQSGNFLKVNMETKEIVKVSKDTLGNLDGVQIYDKDNFLISAWNTGKIMKINTNGDVENILTVGRSVGDILYIPEKKLLALPMNIQSQLLIYEFQEAGK</sequence>
<dbReference type="RefSeq" id="WP_160127941.1">
    <property type="nucleotide sequence ID" value="NZ_CP019288.1"/>
</dbReference>
<dbReference type="AlphaFoldDB" id="A0A7L4ZH03"/>
<dbReference type="EMBL" id="CP019288">
    <property type="protein sequence ID" value="QHI35184.1"/>
    <property type="molecule type" value="Genomic_DNA"/>
</dbReference>
<gene>
    <name evidence="1" type="ORF">IMCC3317_05300</name>
</gene>
<dbReference type="InterPro" id="IPR011042">
    <property type="entry name" value="6-blade_b-propeller_TolB-like"/>
</dbReference>
<name>A0A7L4ZH03_9FLAO</name>